<evidence type="ECO:0000256" key="7">
    <source>
        <dbReference type="SAM" id="Coils"/>
    </source>
</evidence>
<feature type="region of interest" description="Disordered" evidence="8">
    <location>
        <begin position="17"/>
        <end position="48"/>
    </location>
</feature>
<dbReference type="GO" id="GO:0030490">
    <property type="term" value="P:maturation of SSU-rRNA"/>
    <property type="evidence" value="ECO:0007669"/>
    <property type="project" value="TreeGrafter"/>
</dbReference>
<comment type="similarity">
    <text evidence="2">Belongs to the NOP14 family.</text>
</comment>
<organism evidence="10 11">
    <name type="scientific">Candida dubliniensis (strain CD36 / ATCC MYA-646 / CBS 7987 / NCPF 3949 / NRRL Y-17841)</name>
    <name type="common">Yeast</name>
    <dbReference type="NCBI Taxonomy" id="573826"/>
    <lineage>
        <taxon>Eukaryota</taxon>
        <taxon>Fungi</taxon>
        <taxon>Dikarya</taxon>
        <taxon>Ascomycota</taxon>
        <taxon>Saccharomycotina</taxon>
        <taxon>Pichiomycetes</taxon>
        <taxon>Debaryomycetaceae</taxon>
        <taxon>Candida/Lodderomyces clade</taxon>
        <taxon>Candida</taxon>
    </lineage>
</organism>
<keyword evidence="5" id="KW-0539">Nucleus</keyword>
<accession>B9WE80</accession>
<evidence type="ECO:0000313" key="11">
    <source>
        <dbReference type="Proteomes" id="UP000002605"/>
    </source>
</evidence>
<evidence type="ECO:0000256" key="2">
    <source>
        <dbReference type="ARBA" id="ARBA00007466"/>
    </source>
</evidence>
<proteinExistence type="inferred from homology"/>
<feature type="compositionally biased region" description="Acidic residues" evidence="8">
    <location>
        <begin position="338"/>
        <end position="352"/>
    </location>
</feature>
<dbReference type="HOGENOM" id="CLU_008874_0_0_1"/>
<dbReference type="PANTHER" id="PTHR23183">
    <property type="entry name" value="NOP14"/>
    <property type="match status" value="1"/>
</dbReference>
<keyword evidence="7" id="KW-0175">Coiled coil</keyword>
<evidence type="ECO:0000256" key="3">
    <source>
        <dbReference type="ARBA" id="ARBA00022517"/>
    </source>
</evidence>
<gene>
    <name evidence="9" type="ordered locus">Cd36_84870</name>
    <name evidence="10" type="ORF">CD36_84870</name>
</gene>
<evidence type="ECO:0000256" key="4">
    <source>
        <dbReference type="ARBA" id="ARBA00022552"/>
    </source>
</evidence>
<feature type="region of interest" description="Disordered" evidence="8">
    <location>
        <begin position="809"/>
        <end position="832"/>
    </location>
</feature>
<feature type="compositionally biased region" description="Basic and acidic residues" evidence="8">
    <location>
        <begin position="816"/>
        <end position="826"/>
    </location>
</feature>
<dbReference type="RefSeq" id="XP_002419397.1">
    <property type="nucleotide sequence ID" value="XM_002419352.1"/>
</dbReference>
<dbReference type="GeneID" id="8046603"/>
<feature type="region of interest" description="Disordered" evidence="8">
    <location>
        <begin position="258"/>
        <end position="401"/>
    </location>
</feature>
<feature type="compositionally biased region" description="Basic and acidic residues" evidence="8">
    <location>
        <begin position="291"/>
        <end position="337"/>
    </location>
</feature>
<dbReference type="GO" id="GO:0030692">
    <property type="term" value="C:Noc4p-Nop14p complex"/>
    <property type="evidence" value="ECO:0007669"/>
    <property type="project" value="TreeGrafter"/>
</dbReference>
<evidence type="ECO:0000313" key="9">
    <source>
        <dbReference type="CGD" id="CAL0000161466"/>
    </source>
</evidence>
<feature type="compositionally biased region" description="Basic and acidic residues" evidence="8">
    <location>
        <begin position="392"/>
        <end position="401"/>
    </location>
</feature>
<keyword evidence="3" id="KW-0690">Ribosome biogenesis</keyword>
<name>B9WE80_CANDC</name>
<dbReference type="CGD" id="CAL0000161466">
    <property type="gene designation" value="Cd36_84870"/>
</dbReference>
<feature type="compositionally biased region" description="Acidic residues" evidence="8">
    <location>
        <begin position="191"/>
        <end position="204"/>
    </location>
</feature>
<dbReference type="InterPro" id="IPR007276">
    <property type="entry name" value="Nop14"/>
</dbReference>
<feature type="compositionally biased region" description="Acidic residues" evidence="8">
    <location>
        <begin position="163"/>
        <end position="178"/>
    </location>
</feature>
<comment type="subcellular location">
    <subcellularLocation>
        <location evidence="1">Nucleus</location>
        <location evidence="1">Nucleolus</location>
    </subcellularLocation>
</comment>
<evidence type="ECO:0000256" key="8">
    <source>
        <dbReference type="SAM" id="MobiDB-lite"/>
    </source>
</evidence>
<keyword evidence="4" id="KW-0698">rRNA processing</keyword>
<dbReference type="eggNOG" id="KOG2147">
    <property type="taxonomic scope" value="Eukaryota"/>
</dbReference>
<feature type="compositionally biased region" description="Acidic residues" evidence="8">
    <location>
        <begin position="382"/>
        <end position="391"/>
    </location>
</feature>
<dbReference type="Pfam" id="PF04147">
    <property type="entry name" value="Nop14"/>
    <property type="match status" value="1"/>
</dbReference>
<dbReference type="KEGG" id="cdu:CD36_84870"/>
<comment type="function">
    <text evidence="6">Involved in nucleolar processing of pre-18S ribosomal RNA. Has a role in the nuclear export of 40S pre-ribosomal subunit to the cytoplasm.</text>
</comment>
<evidence type="ECO:0000256" key="1">
    <source>
        <dbReference type="ARBA" id="ARBA00004604"/>
    </source>
</evidence>
<sequence length="832" mass="96552">MAGSQLKQLKAALKDKGLIGQTNVSQKKKQKKKNSQSTNNNKSFNRDEKLQQLKEIRDQFNKFDQKINRSKHDISIIHQGKFVKVGSKQHNSSAIKNGNIQRQMKMQYDLEKFQHGKTGGILDKRFGENDSHLTKEEKMLARFTKERQSAASSKKRSVFSLASDDEQDESEEDEDDDGGFMLTHGGNTLSLDDEETINYVDEDSLQPPKKKSKNEVMKEIIAKSKFYKQQRQKEFAKTQDQIDELDEDFGDVMDDLRNVQSQISKNNTKDGGSGGSTNGGFSTKTPEQIEYDNKVRELTYDRRAVPAERTKTDEEIRKEHEDKMKKLEADRLKRMEGFIDDDRETQGDDLDNDFWAGSDNDSDGNEADGFTIKNSDHHESDSEKEEQDQNQDESHKREVKSQKITNVIMPFTIEEFIQEMSNVDPIKQPEYVKRICETYKPSLAEGNKEKMSNFVGVLFEYILHVANQYQDFEPFVKILRKLAESSTSKTATNYNESLVQRVREHIKHIQSRIDKQLTPGDLVFFAIIAYLFSSSDHYHIVITPSLILMNQILSNIIYHPKTVTDIAHGVYLIDVLLMYQRFAKRFDPEIINFIEHALFMMIPEIDKMNTSKLLSISPTAGNITLQFAMNKSEKICSLEESTLSIKQLYDEENLNKSCLISKLIQLMDKCVTLWKEKSSLIEILESFISILKHITKYNAIVTGPILTKFTRLYANLVKDRKPLTLQHHKAIAIATYAPKFEENFNPDKKSYDINRERQELNKVKHELKKEKKAALKDIRQENKFIAREQISEKKRMYEDYHKKMANIVNSIQSEEGAEKNQYERERKQRKRR</sequence>
<dbReference type="PANTHER" id="PTHR23183:SF0">
    <property type="entry name" value="NUCLEOLAR PROTEIN 14"/>
    <property type="match status" value="1"/>
</dbReference>
<dbReference type="EMBL" id="FM992690">
    <property type="protein sequence ID" value="CAX42991.1"/>
    <property type="molecule type" value="Genomic_DNA"/>
</dbReference>
<dbReference type="OrthoDB" id="441771at2759"/>
<dbReference type="GO" id="GO:0032040">
    <property type="term" value="C:small-subunit processome"/>
    <property type="evidence" value="ECO:0007669"/>
    <property type="project" value="InterPro"/>
</dbReference>
<keyword evidence="11" id="KW-1185">Reference proteome</keyword>
<protein>
    <submittedName>
        <fullName evidence="10">Nucleolar complex protein, putative</fullName>
    </submittedName>
</protein>
<evidence type="ECO:0000256" key="6">
    <source>
        <dbReference type="ARBA" id="ARBA00024695"/>
    </source>
</evidence>
<reference evidence="10 11" key="1">
    <citation type="journal article" date="2009" name="Genome Res.">
        <title>Comparative genomics of the fungal pathogens Candida dubliniensis and Candida albicans.</title>
        <authorList>
            <person name="Jackson A.P."/>
            <person name="Gamble J.A."/>
            <person name="Yeomans T."/>
            <person name="Moran G.P."/>
            <person name="Saunders D."/>
            <person name="Harris D."/>
            <person name="Aslett M."/>
            <person name="Barrell J.F."/>
            <person name="Butler G."/>
            <person name="Citiulo F."/>
            <person name="Coleman D.C."/>
            <person name="de Groot P.W.J."/>
            <person name="Goodwin T.J."/>
            <person name="Quail M.A."/>
            <person name="McQuillan J."/>
            <person name="Munro C.A."/>
            <person name="Pain A."/>
            <person name="Poulter R.T."/>
            <person name="Rajandream M.A."/>
            <person name="Renauld H."/>
            <person name="Spiering M.J."/>
            <person name="Tivey A."/>
            <person name="Gow N.A.R."/>
            <person name="Barrell B."/>
            <person name="Sullivan D.J."/>
            <person name="Berriman M."/>
        </authorList>
    </citation>
    <scope>NUCLEOTIDE SEQUENCE [LARGE SCALE GENOMIC DNA]</scope>
    <source>
        <strain evidence="11">CD36 / ATCC MYA-646 / CBS 7987 / NCPF 3949 / NRRL Y-17841</strain>
    </source>
</reference>
<dbReference type="Proteomes" id="UP000002605">
    <property type="component" value="Chromosome 3"/>
</dbReference>
<dbReference type="AlphaFoldDB" id="B9WE80"/>
<feature type="coiled-coil region" evidence="7">
    <location>
        <begin position="753"/>
        <end position="788"/>
    </location>
</feature>
<dbReference type="VEuPathDB" id="FungiDB:CD36_84870"/>
<evidence type="ECO:0000313" key="10">
    <source>
        <dbReference type="EMBL" id="CAX42991.1"/>
    </source>
</evidence>
<evidence type="ECO:0000256" key="5">
    <source>
        <dbReference type="ARBA" id="ARBA00023242"/>
    </source>
</evidence>
<feature type="region of interest" description="Disordered" evidence="8">
    <location>
        <begin position="143"/>
        <end position="216"/>
    </location>
</feature>